<accession>A0A5M9WX55</accession>
<reference evidence="1 2" key="1">
    <citation type="journal article" date="2019" name="J. Ind. Microbiol. Biotechnol.">
        <title>Paenibacillus amylolyticus 27C64 has a diverse set of carbohydrate-active enzymes and complete pectin deconstruction system.</title>
        <authorList>
            <person name="Keggi C."/>
            <person name="Doran-Peterson J."/>
        </authorList>
    </citation>
    <scope>NUCLEOTIDE SEQUENCE [LARGE SCALE GENOMIC DNA]</scope>
    <source>
        <strain evidence="1 2">27C64</strain>
    </source>
</reference>
<proteinExistence type="predicted"/>
<evidence type="ECO:0000313" key="2">
    <source>
        <dbReference type="Proteomes" id="UP000323664"/>
    </source>
</evidence>
<sequence>MLEKEGEFLSNLLNMQELVGQLRELLSRTSYPMVQMESYVNRLGESFKWEGAPYVEIGDGHYIVTIYERGVPSLIKKLKHVEEVLYWLLEDMIFTAAHVSLLKKYGVDNVNTHLDYTSEVWQEIEDNVRAAFQAIGDPYLIWHQEGKRQELETVQPRKGKSSI</sequence>
<dbReference type="AlphaFoldDB" id="A0A5M9WX55"/>
<gene>
    <name evidence="1" type="ORF">EC604_19505</name>
</gene>
<protein>
    <submittedName>
        <fullName evidence="1">Uncharacterized protein</fullName>
    </submittedName>
</protein>
<comment type="caution">
    <text evidence="1">The sequence shown here is derived from an EMBL/GenBank/DDBJ whole genome shotgun (WGS) entry which is preliminary data.</text>
</comment>
<organism evidence="1 2">
    <name type="scientific">Paenibacillus amylolyticus</name>
    <dbReference type="NCBI Taxonomy" id="1451"/>
    <lineage>
        <taxon>Bacteria</taxon>
        <taxon>Bacillati</taxon>
        <taxon>Bacillota</taxon>
        <taxon>Bacilli</taxon>
        <taxon>Bacillales</taxon>
        <taxon>Paenibacillaceae</taxon>
        <taxon>Paenibacillus</taxon>
    </lineage>
</organism>
<name>A0A5M9WX55_PAEAM</name>
<dbReference type="EMBL" id="RIAS01000011">
    <property type="protein sequence ID" value="KAA8786028.1"/>
    <property type="molecule type" value="Genomic_DNA"/>
</dbReference>
<dbReference type="Proteomes" id="UP000323664">
    <property type="component" value="Unassembled WGS sequence"/>
</dbReference>
<evidence type="ECO:0000313" key="1">
    <source>
        <dbReference type="EMBL" id="KAA8786028.1"/>
    </source>
</evidence>